<protein>
    <submittedName>
        <fullName evidence="1">Uncharacterized protein</fullName>
    </submittedName>
</protein>
<gene>
    <name evidence="1" type="ORF">LCGC14_2983900</name>
</gene>
<sequence length="79" mass="8778">MQLSLLKSLSVSDLKKNDEKFVYFIAYLYSISTGEILAIDLVKTAHASSYGKYSIAFSEAYRLGIGWTYGLAKALEMIA</sequence>
<organism evidence="1">
    <name type="scientific">marine sediment metagenome</name>
    <dbReference type="NCBI Taxonomy" id="412755"/>
    <lineage>
        <taxon>unclassified sequences</taxon>
        <taxon>metagenomes</taxon>
        <taxon>ecological metagenomes</taxon>
    </lineage>
</organism>
<accession>A0A0F8X6Q7</accession>
<proteinExistence type="predicted"/>
<dbReference type="EMBL" id="LAZR01061010">
    <property type="protein sequence ID" value="KKK64468.1"/>
    <property type="molecule type" value="Genomic_DNA"/>
</dbReference>
<name>A0A0F8X6Q7_9ZZZZ</name>
<feature type="non-terminal residue" evidence="1">
    <location>
        <position position="79"/>
    </location>
</feature>
<reference evidence="1" key="1">
    <citation type="journal article" date="2015" name="Nature">
        <title>Complex archaea that bridge the gap between prokaryotes and eukaryotes.</title>
        <authorList>
            <person name="Spang A."/>
            <person name="Saw J.H."/>
            <person name="Jorgensen S.L."/>
            <person name="Zaremba-Niedzwiedzka K."/>
            <person name="Martijn J."/>
            <person name="Lind A.E."/>
            <person name="van Eijk R."/>
            <person name="Schleper C."/>
            <person name="Guy L."/>
            <person name="Ettema T.J."/>
        </authorList>
    </citation>
    <scope>NUCLEOTIDE SEQUENCE</scope>
</reference>
<comment type="caution">
    <text evidence="1">The sequence shown here is derived from an EMBL/GenBank/DDBJ whole genome shotgun (WGS) entry which is preliminary data.</text>
</comment>
<evidence type="ECO:0000313" key="1">
    <source>
        <dbReference type="EMBL" id="KKK64468.1"/>
    </source>
</evidence>
<dbReference type="AlphaFoldDB" id="A0A0F8X6Q7"/>